<dbReference type="EMBL" id="KV932089">
    <property type="protein sequence ID" value="PIO32152.1"/>
    <property type="molecule type" value="Genomic_DNA"/>
</dbReference>
<feature type="non-terminal residue" evidence="1">
    <location>
        <position position="1"/>
    </location>
</feature>
<protein>
    <submittedName>
        <fullName evidence="1">Uncharacterized protein</fullName>
    </submittedName>
</protein>
<keyword evidence="2" id="KW-1185">Reference proteome</keyword>
<accession>A0A2G9RWA3</accession>
<name>A0A2G9RWA3_AQUCT</name>
<organism evidence="1 2">
    <name type="scientific">Aquarana catesbeiana</name>
    <name type="common">American bullfrog</name>
    <name type="synonym">Rana catesbeiana</name>
    <dbReference type="NCBI Taxonomy" id="8400"/>
    <lineage>
        <taxon>Eukaryota</taxon>
        <taxon>Metazoa</taxon>
        <taxon>Chordata</taxon>
        <taxon>Craniata</taxon>
        <taxon>Vertebrata</taxon>
        <taxon>Euteleostomi</taxon>
        <taxon>Amphibia</taxon>
        <taxon>Batrachia</taxon>
        <taxon>Anura</taxon>
        <taxon>Neobatrachia</taxon>
        <taxon>Ranoidea</taxon>
        <taxon>Ranidae</taxon>
        <taxon>Aquarana</taxon>
    </lineage>
</organism>
<dbReference type="Proteomes" id="UP000228934">
    <property type="component" value="Unassembled WGS sequence"/>
</dbReference>
<dbReference type="AlphaFoldDB" id="A0A2G9RWA3"/>
<evidence type="ECO:0000313" key="2">
    <source>
        <dbReference type="Proteomes" id="UP000228934"/>
    </source>
</evidence>
<evidence type="ECO:0000313" key="1">
    <source>
        <dbReference type="EMBL" id="PIO32152.1"/>
    </source>
</evidence>
<sequence length="40" mass="4767">LCTYPEEYWAVVFCQMTLEGYGWGFLLKTKEKRQGDKAYL</sequence>
<gene>
    <name evidence="1" type="ORF">AB205_0049260</name>
</gene>
<reference evidence="2" key="1">
    <citation type="journal article" date="2017" name="Nat. Commun.">
        <title>The North American bullfrog draft genome provides insight into hormonal regulation of long noncoding RNA.</title>
        <authorList>
            <person name="Hammond S.A."/>
            <person name="Warren R.L."/>
            <person name="Vandervalk B.P."/>
            <person name="Kucuk E."/>
            <person name="Khan H."/>
            <person name="Gibb E.A."/>
            <person name="Pandoh P."/>
            <person name="Kirk H."/>
            <person name="Zhao Y."/>
            <person name="Jones M."/>
            <person name="Mungall A.J."/>
            <person name="Coope R."/>
            <person name="Pleasance S."/>
            <person name="Moore R.A."/>
            <person name="Holt R.A."/>
            <person name="Round J.M."/>
            <person name="Ohora S."/>
            <person name="Walle B.V."/>
            <person name="Veldhoen N."/>
            <person name="Helbing C.C."/>
            <person name="Birol I."/>
        </authorList>
    </citation>
    <scope>NUCLEOTIDE SEQUENCE [LARGE SCALE GENOMIC DNA]</scope>
</reference>
<proteinExistence type="predicted"/>